<dbReference type="SMART" id="SM00700">
    <property type="entry name" value="JHBP"/>
    <property type="match status" value="1"/>
</dbReference>
<dbReference type="GO" id="GO:0007623">
    <property type="term" value="P:circadian rhythm"/>
    <property type="evidence" value="ECO:0007669"/>
    <property type="project" value="UniProtKB-ARBA"/>
</dbReference>
<reference evidence="5 6" key="1">
    <citation type="journal article" date="2007" name="Nature">
        <title>Evolution of genes and genomes on the Drosophila phylogeny.</title>
        <authorList>
            <consortium name="Drosophila 12 Genomes Consortium"/>
            <person name="Clark A.G."/>
            <person name="Eisen M.B."/>
            <person name="Smith D.R."/>
            <person name="Bergman C.M."/>
            <person name="Oliver B."/>
            <person name="Markow T.A."/>
            <person name="Kaufman T.C."/>
            <person name="Kellis M."/>
            <person name="Gelbart W."/>
            <person name="Iyer V.N."/>
            <person name="Pollard D.A."/>
            <person name="Sackton T.B."/>
            <person name="Larracuente A.M."/>
            <person name="Singh N.D."/>
            <person name="Abad J.P."/>
            <person name="Abt D.N."/>
            <person name="Adryan B."/>
            <person name="Aguade M."/>
            <person name="Akashi H."/>
            <person name="Anderson W.W."/>
            <person name="Aquadro C.F."/>
            <person name="Ardell D.H."/>
            <person name="Arguello R."/>
            <person name="Artieri C.G."/>
            <person name="Barbash D.A."/>
            <person name="Barker D."/>
            <person name="Barsanti P."/>
            <person name="Batterham P."/>
            <person name="Batzoglou S."/>
            <person name="Begun D."/>
            <person name="Bhutkar A."/>
            <person name="Blanco E."/>
            <person name="Bosak S.A."/>
            <person name="Bradley R.K."/>
            <person name="Brand A.D."/>
            <person name="Brent M.R."/>
            <person name="Brooks A.N."/>
            <person name="Brown R.H."/>
            <person name="Butlin R.K."/>
            <person name="Caggese C."/>
            <person name="Calvi B.R."/>
            <person name="Bernardo de Carvalho A."/>
            <person name="Caspi A."/>
            <person name="Castrezana S."/>
            <person name="Celniker S.E."/>
            <person name="Chang J.L."/>
            <person name="Chapple C."/>
            <person name="Chatterji S."/>
            <person name="Chinwalla A."/>
            <person name="Civetta A."/>
            <person name="Clifton S.W."/>
            <person name="Comeron J.M."/>
            <person name="Costello J.C."/>
            <person name="Coyne J.A."/>
            <person name="Daub J."/>
            <person name="David R.G."/>
            <person name="Delcher A.L."/>
            <person name="Delehaunty K."/>
            <person name="Do C.B."/>
            <person name="Ebling H."/>
            <person name="Edwards K."/>
            <person name="Eickbush T."/>
            <person name="Evans J.D."/>
            <person name="Filipski A."/>
            <person name="Findeiss S."/>
            <person name="Freyhult E."/>
            <person name="Fulton L."/>
            <person name="Fulton R."/>
            <person name="Garcia A.C."/>
            <person name="Gardiner A."/>
            <person name="Garfield D.A."/>
            <person name="Garvin B.E."/>
            <person name="Gibson G."/>
            <person name="Gilbert D."/>
            <person name="Gnerre S."/>
            <person name="Godfrey J."/>
            <person name="Good R."/>
            <person name="Gotea V."/>
            <person name="Gravely B."/>
            <person name="Greenberg A.J."/>
            <person name="Griffiths-Jones S."/>
            <person name="Gross S."/>
            <person name="Guigo R."/>
            <person name="Gustafson E.A."/>
            <person name="Haerty W."/>
            <person name="Hahn M.W."/>
            <person name="Halligan D.L."/>
            <person name="Halpern A.L."/>
            <person name="Halter G.M."/>
            <person name="Han M.V."/>
            <person name="Heger A."/>
            <person name="Hillier L."/>
            <person name="Hinrichs A.S."/>
            <person name="Holmes I."/>
            <person name="Hoskins R.A."/>
            <person name="Hubisz M.J."/>
            <person name="Hultmark D."/>
            <person name="Huntley M.A."/>
            <person name="Jaffe D.B."/>
            <person name="Jagadeeshan S."/>
            <person name="Jeck W.R."/>
            <person name="Johnson J."/>
            <person name="Jones C.D."/>
            <person name="Jordan W.C."/>
            <person name="Karpen G.H."/>
            <person name="Kataoka E."/>
            <person name="Keightley P.D."/>
            <person name="Kheradpour P."/>
            <person name="Kirkness E.F."/>
            <person name="Koerich L.B."/>
            <person name="Kristiansen K."/>
            <person name="Kudrna D."/>
            <person name="Kulathinal R.J."/>
            <person name="Kumar S."/>
            <person name="Kwok R."/>
            <person name="Lander E."/>
            <person name="Langley C.H."/>
            <person name="Lapoint R."/>
            <person name="Lazzaro B.P."/>
            <person name="Lee S.J."/>
            <person name="Levesque L."/>
            <person name="Li R."/>
            <person name="Lin C.F."/>
            <person name="Lin M.F."/>
            <person name="Lindblad-Toh K."/>
            <person name="Llopart A."/>
            <person name="Long M."/>
            <person name="Low L."/>
            <person name="Lozovsky E."/>
            <person name="Lu J."/>
            <person name="Luo M."/>
            <person name="Machado C.A."/>
            <person name="Makalowski W."/>
            <person name="Marzo M."/>
            <person name="Matsuda M."/>
            <person name="Matzkin L."/>
            <person name="McAllister B."/>
            <person name="McBride C.S."/>
            <person name="McKernan B."/>
            <person name="McKernan K."/>
            <person name="Mendez-Lago M."/>
            <person name="Minx P."/>
            <person name="Mollenhauer M.U."/>
            <person name="Montooth K."/>
            <person name="Mount S.M."/>
            <person name="Mu X."/>
            <person name="Myers E."/>
            <person name="Negre B."/>
            <person name="Newfeld S."/>
            <person name="Nielsen R."/>
            <person name="Noor M.A."/>
            <person name="O'Grady P."/>
            <person name="Pachter L."/>
            <person name="Papaceit M."/>
            <person name="Parisi M.J."/>
            <person name="Parisi M."/>
            <person name="Parts L."/>
            <person name="Pedersen J.S."/>
            <person name="Pesole G."/>
            <person name="Phillippy A.M."/>
            <person name="Ponting C.P."/>
            <person name="Pop M."/>
            <person name="Porcelli D."/>
            <person name="Powell J.R."/>
            <person name="Prohaska S."/>
            <person name="Pruitt K."/>
            <person name="Puig M."/>
            <person name="Quesneville H."/>
            <person name="Ram K.R."/>
            <person name="Rand D."/>
            <person name="Rasmussen M.D."/>
            <person name="Reed L.K."/>
            <person name="Reenan R."/>
            <person name="Reily A."/>
            <person name="Remington K.A."/>
            <person name="Rieger T.T."/>
            <person name="Ritchie M.G."/>
            <person name="Robin C."/>
            <person name="Rogers Y.H."/>
            <person name="Rohde C."/>
            <person name="Rozas J."/>
            <person name="Rubenfield M.J."/>
            <person name="Ruiz A."/>
            <person name="Russo S."/>
            <person name="Salzberg S.L."/>
            <person name="Sanchez-Gracia A."/>
            <person name="Saranga D.J."/>
            <person name="Sato H."/>
            <person name="Schaeffer S.W."/>
            <person name="Schatz M.C."/>
            <person name="Schlenke T."/>
            <person name="Schwartz R."/>
            <person name="Segarra C."/>
            <person name="Singh R.S."/>
            <person name="Sirot L."/>
            <person name="Sirota M."/>
            <person name="Sisneros N.B."/>
            <person name="Smith C.D."/>
            <person name="Smith T.F."/>
            <person name="Spieth J."/>
            <person name="Stage D.E."/>
            <person name="Stark A."/>
            <person name="Stephan W."/>
            <person name="Strausberg R.L."/>
            <person name="Strempel S."/>
            <person name="Sturgill D."/>
            <person name="Sutton G."/>
            <person name="Sutton G.G."/>
            <person name="Tao W."/>
            <person name="Teichmann S."/>
            <person name="Tobari Y.N."/>
            <person name="Tomimura Y."/>
            <person name="Tsolas J.M."/>
            <person name="Valente V.L."/>
            <person name="Venter E."/>
            <person name="Venter J.C."/>
            <person name="Vicario S."/>
            <person name="Vieira F.G."/>
            <person name="Vilella A.J."/>
            <person name="Villasante A."/>
            <person name="Walenz B."/>
            <person name="Wang J."/>
            <person name="Wasserman M."/>
            <person name="Watts T."/>
            <person name="Wilson D."/>
            <person name="Wilson R.K."/>
            <person name="Wing R.A."/>
            <person name="Wolfner M.F."/>
            <person name="Wong A."/>
            <person name="Wong G.K."/>
            <person name="Wu C.I."/>
            <person name="Wu G."/>
            <person name="Yamamoto D."/>
            <person name="Yang H.P."/>
            <person name="Yang S.P."/>
            <person name="Yorke J.A."/>
            <person name="Yoshida K."/>
            <person name="Zdobnov E."/>
            <person name="Zhang P."/>
            <person name="Zhang Y."/>
            <person name="Zimin A.V."/>
            <person name="Baldwin J."/>
            <person name="Abdouelleil A."/>
            <person name="Abdulkadir J."/>
            <person name="Abebe A."/>
            <person name="Abera B."/>
            <person name="Abreu J."/>
            <person name="Acer S.C."/>
            <person name="Aftuck L."/>
            <person name="Alexander A."/>
            <person name="An P."/>
            <person name="Anderson E."/>
            <person name="Anderson S."/>
            <person name="Arachi H."/>
            <person name="Azer M."/>
            <person name="Bachantsang P."/>
            <person name="Barry A."/>
            <person name="Bayul T."/>
            <person name="Berlin A."/>
            <person name="Bessette D."/>
            <person name="Bloom T."/>
            <person name="Blye J."/>
            <person name="Boguslavskiy L."/>
            <person name="Bonnet C."/>
            <person name="Boukhgalter B."/>
            <person name="Bourzgui I."/>
            <person name="Brown A."/>
            <person name="Cahill P."/>
            <person name="Channer S."/>
            <person name="Cheshatsang Y."/>
            <person name="Chuda L."/>
            <person name="Citroen M."/>
            <person name="Collymore A."/>
            <person name="Cooke P."/>
            <person name="Costello M."/>
            <person name="D'Aco K."/>
            <person name="Daza R."/>
            <person name="De Haan G."/>
            <person name="DeGray S."/>
            <person name="DeMaso C."/>
            <person name="Dhargay N."/>
            <person name="Dooley K."/>
            <person name="Dooley E."/>
            <person name="Doricent M."/>
            <person name="Dorje P."/>
            <person name="Dorjee K."/>
            <person name="Dupes A."/>
            <person name="Elong R."/>
            <person name="Falk J."/>
            <person name="Farina A."/>
            <person name="Faro S."/>
            <person name="Ferguson D."/>
            <person name="Fisher S."/>
            <person name="Foley C.D."/>
            <person name="Franke A."/>
            <person name="Friedrich D."/>
            <person name="Gadbois L."/>
            <person name="Gearin G."/>
            <person name="Gearin C.R."/>
            <person name="Giannoukos G."/>
            <person name="Goode T."/>
            <person name="Graham J."/>
            <person name="Grandbois E."/>
            <person name="Grewal S."/>
            <person name="Gyaltsen K."/>
            <person name="Hafez N."/>
            <person name="Hagos B."/>
            <person name="Hall J."/>
            <person name="Henson C."/>
            <person name="Hollinger A."/>
            <person name="Honan T."/>
            <person name="Huard M.D."/>
            <person name="Hughes L."/>
            <person name="Hurhula B."/>
            <person name="Husby M.E."/>
            <person name="Kamat A."/>
            <person name="Kanga B."/>
            <person name="Kashin S."/>
            <person name="Khazanovich D."/>
            <person name="Kisner P."/>
            <person name="Lance K."/>
            <person name="Lara M."/>
            <person name="Lee W."/>
            <person name="Lennon N."/>
            <person name="Letendre F."/>
            <person name="LeVine R."/>
            <person name="Lipovsky A."/>
            <person name="Liu X."/>
            <person name="Liu J."/>
            <person name="Liu S."/>
            <person name="Lokyitsang T."/>
            <person name="Lokyitsang Y."/>
            <person name="Lubonja R."/>
            <person name="Lui A."/>
            <person name="MacDonald P."/>
            <person name="Magnisalis V."/>
            <person name="Maru K."/>
            <person name="Matthews C."/>
            <person name="McCusker W."/>
            <person name="McDonough S."/>
            <person name="Mehta T."/>
            <person name="Meldrim J."/>
            <person name="Meneus L."/>
            <person name="Mihai O."/>
            <person name="Mihalev A."/>
            <person name="Mihova T."/>
            <person name="Mittelman R."/>
            <person name="Mlenga V."/>
            <person name="Montmayeur A."/>
            <person name="Mulrain L."/>
            <person name="Navidi A."/>
            <person name="Naylor J."/>
            <person name="Negash T."/>
            <person name="Nguyen T."/>
            <person name="Nguyen N."/>
            <person name="Nicol R."/>
            <person name="Norbu C."/>
            <person name="Norbu N."/>
            <person name="Novod N."/>
            <person name="O'Neill B."/>
            <person name="Osman S."/>
            <person name="Markiewicz E."/>
            <person name="Oyono O.L."/>
            <person name="Patti C."/>
            <person name="Phunkhang P."/>
            <person name="Pierre F."/>
            <person name="Priest M."/>
            <person name="Raghuraman S."/>
            <person name="Rege F."/>
            <person name="Reyes R."/>
            <person name="Rise C."/>
            <person name="Rogov P."/>
            <person name="Ross K."/>
            <person name="Ryan E."/>
            <person name="Settipalli S."/>
            <person name="Shea T."/>
            <person name="Sherpa N."/>
            <person name="Shi L."/>
            <person name="Shih D."/>
            <person name="Sparrow T."/>
            <person name="Spaulding J."/>
            <person name="Stalker J."/>
            <person name="Stange-Thomann N."/>
            <person name="Stavropoulos S."/>
            <person name="Stone C."/>
            <person name="Strader C."/>
            <person name="Tesfaye S."/>
            <person name="Thomson T."/>
            <person name="Thoulutsang Y."/>
            <person name="Thoulutsang D."/>
            <person name="Topham K."/>
            <person name="Topping I."/>
            <person name="Tsamla T."/>
            <person name="Vassiliev H."/>
            <person name="Vo A."/>
            <person name="Wangchuk T."/>
            <person name="Wangdi T."/>
            <person name="Weiand M."/>
            <person name="Wilkinson J."/>
            <person name="Wilson A."/>
            <person name="Yadav S."/>
            <person name="Young G."/>
            <person name="Yu Q."/>
            <person name="Zembek L."/>
            <person name="Zhong D."/>
            <person name="Zimmer A."/>
            <person name="Zwirko Z."/>
            <person name="Jaffe D.B."/>
            <person name="Alvarez P."/>
            <person name="Brockman W."/>
            <person name="Butler J."/>
            <person name="Chin C."/>
            <person name="Gnerre S."/>
            <person name="Grabherr M."/>
            <person name="Kleber M."/>
            <person name="Mauceli E."/>
            <person name="MacCallum I."/>
        </authorList>
    </citation>
    <scope>NUCLEOTIDE SEQUENCE [LARGE SCALE GENOMIC DNA]</scope>
    <source>
        <strain evidence="6">Tai18E2 / Tucson 14021-0261.01</strain>
    </source>
</reference>
<organism evidence="5 6">
    <name type="scientific">Drosophila yakuba</name>
    <name type="common">Fruit fly</name>
    <dbReference type="NCBI Taxonomy" id="7245"/>
    <lineage>
        <taxon>Eukaryota</taxon>
        <taxon>Metazoa</taxon>
        <taxon>Ecdysozoa</taxon>
        <taxon>Arthropoda</taxon>
        <taxon>Hexapoda</taxon>
        <taxon>Insecta</taxon>
        <taxon>Pterygota</taxon>
        <taxon>Neoptera</taxon>
        <taxon>Endopterygota</taxon>
        <taxon>Diptera</taxon>
        <taxon>Brachycera</taxon>
        <taxon>Muscomorpha</taxon>
        <taxon>Ephydroidea</taxon>
        <taxon>Drosophilidae</taxon>
        <taxon>Drosophila</taxon>
        <taxon>Sophophora</taxon>
    </lineage>
</organism>
<dbReference type="InterPro" id="IPR010562">
    <property type="entry name" value="Haemolymph_juvenile_hormone-bd"/>
</dbReference>
<keyword evidence="2" id="KW-0090">Biological rhythms</keyword>
<evidence type="ECO:0000256" key="3">
    <source>
        <dbReference type="ARBA" id="ARBA00060902"/>
    </source>
</evidence>
<evidence type="ECO:0000256" key="1">
    <source>
        <dbReference type="ARBA" id="ARBA00022729"/>
    </source>
</evidence>
<dbReference type="Proteomes" id="UP000002282">
    <property type="component" value="Unassembled WGS sequence"/>
</dbReference>
<feature type="chain" id="PRO_5006403486" evidence="4">
    <location>
        <begin position="18"/>
        <end position="245"/>
    </location>
</feature>
<protein>
    <submittedName>
        <fullName evidence="5">Uncharacterized protein</fullName>
    </submittedName>
</protein>
<dbReference type="FunFam" id="3.15.10.30:FF:000001">
    <property type="entry name" value="Takeout-like protein 1"/>
    <property type="match status" value="1"/>
</dbReference>
<dbReference type="AlphaFoldDB" id="A0A0R1EET8"/>
<dbReference type="KEGG" id="dya:Dyak_GE28452"/>
<keyword evidence="6" id="KW-1185">Reference proteome</keyword>
<dbReference type="OrthoDB" id="8190514at2759"/>
<reference evidence="5 6" key="2">
    <citation type="journal article" date="2007" name="PLoS Biol.">
        <title>Principles of genome evolution in the Drosophila melanogaster species group.</title>
        <authorList>
            <person name="Ranz J.M."/>
            <person name="Maurin D."/>
            <person name="Chan Y.S."/>
            <person name="von Grotthuss M."/>
            <person name="Hillier L.W."/>
            <person name="Roote J."/>
            <person name="Ashburner M."/>
            <person name="Bergman C.M."/>
        </authorList>
    </citation>
    <scope>NUCLEOTIDE SEQUENCE [LARGE SCALE GENOMIC DNA]</scope>
    <source>
        <strain evidence="6">Tai18E2 / Tucson 14021-0261.01</strain>
    </source>
</reference>
<dbReference type="Pfam" id="PF06585">
    <property type="entry name" value="JHBP"/>
    <property type="match status" value="1"/>
</dbReference>
<gene>
    <name evidence="5" type="primary">Dyak\GE28452</name>
    <name evidence="5" type="synonym">GE28452</name>
    <name evidence="5" type="ORF">Dyak_GE28452</name>
</gene>
<dbReference type="GO" id="GO:0005615">
    <property type="term" value="C:extracellular space"/>
    <property type="evidence" value="ECO:0007669"/>
    <property type="project" value="TreeGrafter"/>
</dbReference>
<evidence type="ECO:0000256" key="4">
    <source>
        <dbReference type="SAM" id="SignalP"/>
    </source>
</evidence>
<dbReference type="SMR" id="A0A0R1EET8"/>
<dbReference type="EMBL" id="CH893063">
    <property type="protein sequence ID" value="KRK05658.1"/>
    <property type="molecule type" value="Genomic_DNA"/>
</dbReference>
<dbReference type="PANTHER" id="PTHR11008">
    <property type="entry name" value="PROTEIN TAKEOUT-LIKE PROTEIN"/>
    <property type="match status" value="1"/>
</dbReference>
<dbReference type="InterPro" id="IPR038606">
    <property type="entry name" value="To_sf"/>
</dbReference>
<dbReference type="PANTHER" id="PTHR11008:SF32">
    <property type="entry name" value="CIRCADIAN CLOCK-CONTROLLED PROTEIN DAYWAKE-RELATED"/>
    <property type="match status" value="1"/>
</dbReference>
<evidence type="ECO:0000313" key="5">
    <source>
        <dbReference type="EMBL" id="KRK05658.1"/>
    </source>
</evidence>
<proteinExistence type="inferred from homology"/>
<accession>A0A0R1EET8</accession>
<comment type="similarity">
    <text evidence="3">Belongs to the TO family.</text>
</comment>
<sequence>MRLIVIVCCLWSASSLGQLPSDIEKCKAGDSICVAETVTRILRLYPNGLPSIGLDALDSIGFENVVVSRMEPDGPSTLDLRFHNLTVKGFADSTVTEAKGFAADLPRVLELSGWIPLLKLDGYYEMRGSLLTMPIHGKGQAHVEIKECRVRCKVRVLEDFRGDGKQYAGIAKVKCLLDVQGMHMNFDNLFNNPEMSEAMNVVANTKWLEIWHTLRRGITSAVDQLVESILKRVANKLPYEDFYRV</sequence>
<name>A0A0R1EET8_DROYA</name>
<dbReference type="Gene3D" id="3.15.10.30">
    <property type="entry name" value="Haemolymph juvenile hormone binding protein"/>
    <property type="match status" value="1"/>
</dbReference>
<evidence type="ECO:0000256" key="2">
    <source>
        <dbReference type="ARBA" id="ARBA00023108"/>
    </source>
</evidence>
<evidence type="ECO:0000313" key="6">
    <source>
        <dbReference type="Proteomes" id="UP000002282"/>
    </source>
</evidence>
<keyword evidence="1 4" id="KW-0732">Signal</keyword>
<feature type="signal peptide" evidence="4">
    <location>
        <begin position="1"/>
        <end position="17"/>
    </location>
</feature>